<keyword evidence="3" id="KW-1185">Reference proteome</keyword>
<sequence length="237" mass="26920">MPKMLAARESRPELMDDWSQGGAELREAFVHLRRLNSLFGAAGPTFYGVKRLWRSAGCPKELSILDIGAGSGDVNRKLLQWATEEGVHLRVTLADITKEAVKEASLFYWNEARVHVVQADLYELEPDSADIVTGTQFLHHFSGTELVRAAKHMLQVSRLGVVVNDIHRHWLPWSAVWLATRMLSRNPYIRHDGPLSVAKGFRAEDWQKLKQTPGMEGLHYSWRPLFRYVVTIPKNPG</sequence>
<dbReference type="AlphaFoldDB" id="A0A3A1UNT1"/>
<keyword evidence="2" id="KW-0808">Transferase</keyword>
<dbReference type="CDD" id="cd02440">
    <property type="entry name" value="AdoMet_MTases"/>
    <property type="match status" value="1"/>
</dbReference>
<dbReference type="InterPro" id="IPR029063">
    <property type="entry name" value="SAM-dependent_MTases_sf"/>
</dbReference>
<evidence type="ECO:0000313" key="2">
    <source>
        <dbReference type="EMBL" id="RIX48581.1"/>
    </source>
</evidence>
<dbReference type="GO" id="GO:0008168">
    <property type="term" value="F:methyltransferase activity"/>
    <property type="evidence" value="ECO:0007669"/>
    <property type="project" value="UniProtKB-KW"/>
</dbReference>
<dbReference type="EMBL" id="QXQA01000021">
    <property type="protein sequence ID" value="RIX48581.1"/>
    <property type="molecule type" value="Genomic_DNA"/>
</dbReference>
<comment type="caution">
    <text evidence="2">The sequence shown here is derived from an EMBL/GenBank/DDBJ whole genome shotgun (WGS) entry which is preliminary data.</text>
</comment>
<organism evidence="2 3">
    <name type="scientific">Paenibacillus nanensis</name>
    <dbReference type="NCBI Taxonomy" id="393251"/>
    <lineage>
        <taxon>Bacteria</taxon>
        <taxon>Bacillati</taxon>
        <taxon>Bacillota</taxon>
        <taxon>Bacilli</taxon>
        <taxon>Bacillales</taxon>
        <taxon>Paenibacillaceae</taxon>
        <taxon>Paenibacillus</taxon>
    </lineage>
</organism>
<reference evidence="2 3" key="1">
    <citation type="submission" date="2018-09" db="EMBL/GenBank/DDBJ databases">
        <title>Paenibacillus aracenensis nov. sp. isolated from a cave in southern Spain.</title>
        <authorList>
            <person name="Jurado V."/>
            <person name="Gutierrez-Patricio S."/>
            <person name="Gonzalez-Pimentel J.L."/>
            <person name="Miller A.Z."/>
            <person name="Laiz L."/>
            <person name="Saiz-Jimenez C."/>
        </authorList>
    </citation>
    <scope>NUCLEOTIDE SEQUENCE [LARGE SCALE GENOMIC DNA]</scope>
    <source>
        <strain evidence="2 3">DSM 22867</strain>
    </source>
</reference>
<accession>A0A3A1UNT1</accession>
<dbReference type="InterPro" id="IPR041698">
    <property type="entry name" value="Methyltransf_25"/>
</dbReference>
<dbReference type="OrthoDB" id="9800454at2"/>
<gene>
    <name evidence="2" type="ORF">D3P08_24035</name>
</gene>
<dbReference type="Pfam" id="PF13649">
    <property type="entry name" value="Methyltransf_25"/>
    <property type="match status" value="1"/>
</dbReference>
<dbReference type="SUPFAM" id="SSF53335">
    <property type="entry name" value="S-adenosyl-L-methionine-dependent methyltransferases"/>
    <property type="match status" value="1"/>
</dbReference>
<name>A0A3A1UNT1_9BACL</name>
<proteinExistence type="predicted"/>
<evidence type="ECO:0000313" key="3">
    <source>
        <dbReference type="Proteomes" id="UP000266482"/>
    </source>
</evidence>
<dbReference type="Gene3D" id="3.40.50.150">
    <property type="entry name" value="Vaccinia Virus protein VP39"/>
    <property type="match status" value="1"/>
</dbReference>
<dbReference type="Proteomes" id="UP000266482">
    <property type="component" value="Unassembled WGS sequence"/>
</dbReference>
<keyword evidence="2" id="KW-0489">Methyltransferase</keyword>
<dbReference type="GO" id="GO:0032259">
    <property type="term" value="P:methylation"/>
    <property type="evidence" value="ECO:0007669"/>
    <property type="project" value="UniProtKB-KW"/>
</dbReference>
<protein>
    <submittedName>
        <fullName evidence="2">Methyltransferase domain-containing protein</fullName>
    </submittedName>
</protein>
<feature type="domain" description="Methyltransferase" evidence="1">
    <location>
        <begin position="64"/>
        <end position="157"/>
    </location>
</feature>
<evidence type="ECO:0000259" key="1">
    <source>
        <dbReference type="Pfam" id="PF13649"/>
    </source>
</evidence>